<evidence type="ECO:0000313" key="1">
    <source>
        <dbReference type="EMBL" id="SEK25352.1"/>
    </source>
</evidence>
<evidence type="ECO:0000313" key="2">
    <source>
        <dbReference type="Proteomes" id="UP000199283"/>
    </source>
</evidence>
<dbReference type="Proteomes" id="UP000199283">
    <property type="component" value="Unassembled WGS sequence"/>
</dbReference>
<gene>
    <name evidence="1" type="ORF">SAMN04488526_0111</name>
</gene>
<dbReference type="AlphaFoldDB" id="A0A1H7FLN1"/>
<dbReference type="InterPro" id="IPR013785">
    <property type="entry name" value="Aldolase_TIM"/>
</dbReference>
<sequence length="329" mass="36225">MSSARLRSARLASALQKGFGVQYWGATYSAETLSQQPHGLLILEVTKIGATYSETGREVFFSPEEIAKINRDGTRPTLGYLNVSEIETYRDYWIDLVTEPDTASPDDLPEWYGPTSSSGEHLAAYWTKAWQGIVLARVDRLMQTGIDGLFLDDVLHYYTQALDGTLRWPTGNRPESPEDAPEFALEMMRLVELIAARAREWKCDAYIVVNNGVFIGRDAAGAEPGPEGKAGFSSYLNAIEAIMLENFSAATTNAGTIEALQQDFRDQGVAVLSLDVLTQFPDQDPEKLRQTIAKKAAQSGFYPYIAADEAFNQVAPPIQLPSGRPAVTE</sequence>
<accession>A0A1H7FLN1</accession>
<organism evidence="1 2">
    <name type="scientific">Jannaschia helgolandensis</name>
    <dbReference type="NCBI Taxonomy" id="188906"/>
    <lineage>
        <taxon>Bacteria</taxon>
        <taxon>Pseudomonadati</taxon>
        <taxon>Pseudomonadota</taxon>
        <taxon>Alphaproteobacteria</taxon>
        <taxon>Rhodobacterales</taxon>
        <taxon>Roseobacteraceae</taxon>
        <taxon>Jannaschia</taxon>
    </lineage>
</organism>
<name>A0A1H7FLN1_9RHOB</name>
<dbReference type="SUPFAM" id="SSF51445">
    <property type="entry name" value="(Trans)glycosidases"/>
    <property type="match status" value="1"/>
</dbReference>
<dbReference type="EMBL" id="FNZQ01000001">
    <property type="protein sequence ID" value="SEK25352.1"/>
    <property type="molecule type" value="Genomic_DNA"/>
</dbReference>
<proteinExistence type="predicted"/>
<keyword evidence="2" id="KW-1185">Reference proteome</keyword>
<reference evidence="1 2" key="1">
    <citation type="submission" date="2016-10" db="EMBL/GenBank/DDBJ databases">
        <authorList>
            <person name="de Groot N.N."/>
        </authorList>
    </citation>
    <scope>NUCLEOTIDE SEQUENCE [LARGE SCALE GENOMIC DNA]</scope>
    <source>
        <strain evidence="1 2">DSM 14858</strain>
    </source>
</reference>
<dbReference type="Gene3D" id="3.20.20.70">
    <property type="entry name" value="Aldolase class I"/>
    <property type="match status" value="1"/>
</dbReference>
<dbReference type="STRING" id="188906.SAMN04488526_0111"/>
<protein>
    <submittedName>
        <fullName evidence="1">Extracellular protein</fullName>
    </submittedName>
</protein>
<dbReference type="PANTHER" id="PTHR35882">
    <property type="entry name" value="PELA"/>
    <property type="match status" value="1"/>
</dbReference>
<dbReference type="InterPro" id="IPR017853">
    <property type="entry name" value="GH"/>
</dbReference>
<dbReference type="PANTHER" id="PTHR35882:SF2">
    <property type="entry name" value="PELA"/>
    <property type="match status" value="1"/>
</dbReference>